<dbReference type="Pfam" id="PF01121">
    <property type="entry name" value="CoaE"/>
    <property type="match status" value="1"/>
</dbReference>
<name>A0ABZ2SMG8_9ENTE</name>
<dbReference type="GO" id="GO:0016301">
    <property type="term" value="F:kinase activity"/>
    <property type="evidence" value="ECO:0007669"/>
    <property type="project" value="UniProtKB-KW"/>
</dbReference>
<comment type="function">
    <text evidence="3">Catalyzes the phosphorylation of the 3'-hydroxyl group of dephosphocoenzyme A to form coenzyme A.</text>
</comment>
<dbReference type="CDD" id="cd02022">
    <property type="entry name" value="DPCK"/>
    <property type="match status" value="1"/>
</dbReference>
<dbReference type="InterPro" id="IPR001977">
    <property type="entry name" value="Depp_CoAkinase"/>
</dbReference>
<sequence length="197" mass="22346">MGMVLGLTGGIATGKSTVVNIFRAYGFPIVDGDVIAREIVEPKQAGLQAIVSVFGEDILLDNGQLDRKKLGNIIFSDEEKRRQLDALLDPILRQTITQRIRGYREEPLVIADIPLLFEAHYEDEMDQVAVVYVPEAVQLERLIRRDDLTKAQALQRIASQLSIEEKKQRADIVFDNQNSLEETKKKVKNWLKAQKFI</sequence>
<keyword evidence="3 5" id="KW-0418">Kinase</keyword>
<dbReference type="RefSeq" id="WP_207940809.1">
    <property type="nucleotide sequence ID" value="NZ_CP147251.1"/>
</dbReference>
<dbReference type="Gene3D" id="3.40.50.300">
    <property type="entry name" value="P-loop containing nucleotide triphosphate hydrolases"/>
    <property type="match status" value="1"/>
</dbReference>
<evidence type="ECO:0000313" key="5">
    <source>
        <dbReference type="EMBL" id="WYJ77012.1"/>
    </source>
</evidence>
<evidence type="ECO:0000256" key="3">
    <source>
        <dbReference type="HAMAP-Rule" id="MF_00376"/>
    </source>
</evidence>
<keyword evidence="3" id="KW-0808">Transferase</keyword>
<dbReference type="PANTHER" id="PTHR10695">
    <property type="entry name" value="DEPHOSPHO-COA KINASE-RELATED"/>
    <property type="match status" value="1"/>
</dbReference>
<protein>
    <recommendedName>
        <fullName evidence="3 4">Dephospho-CoA kinase</fullName>
        <ecNumber evidence="3 4">2.7.1.24</ecNumber>
    </recommendedName>
    <alternativeName>
        <fullName evidence="3">Dephosphocoenzyme A kinase</fullName>
    </alternativeName>
</protein>
<dbReference type="InterPro" id="IPR027417">
    <property type="entry name" value="P-loop_NTPase"/>
</dbReference>
<dbReference type="EC" id="2.7.1.24" evidence="3 4"/>
<dbReference type="SUPFAM" id="SSF52540">
    <property type="entry name" value="P-loop containing nucleoside triphosphate hydrolases"/>
    <property type="match status" value="1"/>
</dbReference>
<comment type="catalytic activity">
    <reaction evidence="3">
        <text>3'-dephospho-CoA + ATP = ADP + CoA + H(+)</text>
        <dbReference type="Rhea" id="RHEA:18245"/>
        <dbReference type="ChEBI" id="CHEBI:15378"/>
        <dbReference type="ChEBI" id="CHEBI:30616"/>
        <dbReference type="ChEBI" id="CHEBI:57287"/>
        <dbReference type="ChEBI" id="CHEBI:57328"/>
        <dbReference type="ChEBI" id="CHEBI:456216"/>
        <dbReference type="EC" id="2.7.1.24"/>
    </reaction>
</comment>
<dbReference type="HAMAP" id="MF_00376">
    <property type="entry name" value="Dephospho_CoA_kinase"/>
    <property type="match status" value="1"/>
</dbReference>
<keyword evidence="3" id="KW-0173">Coenzyme A biosynthesis</keyword>
<evidence type="ECO:0000313" key="6">
    <source>
        <dbReference type="Proteomes" id="UP000664701"/>
    </source>
</evidence>
<keyword evidence="3" id="KW-0963">Cytoplasm</keyword>
<keyword evidence="2 3" id="KW-0067">ATP-binding</keyword>
<accession>A0ABZ2SMG8</accession>
<comment type="similarity">
    <text evidence="3">Belongs to the CoaE family.</text>
</comment>
<dbReference type="PANTHER" id="PTHR10695:SF46">
    <property type="entry name" value="BIFUNCTIONAL COENZYME A SYNTHASE-RELATED"/>
    <property type="match status" value="1"/>
</dbReference>
<organism evidence="5 6">
    <name type="scientific">Candidatus Enterococcus lowellii</name>
    <dbReference type="NCBI Taxonomy" id="2230877"/>
    <lineage>
        <taxon>Bacteria</taxon>
        <taxon>Bacillati</taxon>
        <taxon>Bacillota</taxon>
        <taxon>Bacilli</taxon>
        <taxon>Lactobacillales</taxon>
        <taxon>Enterococcaceae</taxon>
        <taxon>Enterococcus</taxon>
    </lineage>
</organism>
<keyword evidence="1 3" id="KW-0547">Nucleotide-binding</keyword>
<evidence type="ECO:0000256" key="1">
    <source>
        <dbReference type="ARBA" id="ARBA00022741"/>
    </source>
</evidence>
<comment type="subcellular location">
    <subcellularLocation>
        <location evidence="3">Cytoplasm</location>
    </subcellularLocation>
</comment>
<evidence type="ECO:0000256" key="2">
    <source>
        <dbReference type="ARBA" id="ARBA00022840"/>
    </source>
</evidence>
<evidence type="ECO:0000256" key="4">
    <source>
        <dbReference type="NCBIfam" id="TIGR00152"/>
    </source>
</evidence>
<dbReference type="EMBL" id="CP147251">
    <property type="protein sequence ID" value="WYJ77012.1"/>
    <property type="molecule type" value="Genomic_DNA"/>
</dbReference>
<gene>
    <name evidence="3" type="primary">coaE</name>
    <name evidence="5" type="ORF">DOK78_001650</name>
</gene>
<dbReference type="PROSITE" id="PS51219">
    <property type="entry name" value="DPCK"/>
    <property type="match status" value="1"/>
</dbReference>
<dbReference type="Proteomes" id="UP000664701">
    <property type="component" value="Chromosome"/>
</dbReference>
<proteinExistence type="inferred from homology"/>
<reference evidence="5 6" key="1">
    <citation type="submission" date="2024-03" db="EMBL/GenBank/DDBJ databases">
        <title>The Genome Sequence of Enterococcus sp. DIV2402.</title>
        <authorList>
            <consortium name="The Broad Institute Genomics Platform"/>
            <consortium name="The Broad Institute Microbial Omics Core"/>
            <consortium name="The Broad Institute Genomic Center for Infectious Diseases"/>
            <person name="Earl A."/>
            <person name="Manson A."/>
            <person name="Gilmore M."/>
            <person name="Schwartman J."/>
            <person name="Shea T."/>
            <person name="Abouelleil A."/>
            <person name="Cao P."/>
            <person name="Chapman S."/>
            <person name="Cusick C."/>
            <person name="Young S."/>
            <person name="Neafsey D."/>
            <person name="Nusbaum C."/>
            <person name="Birren B."/>
        </authorList>
    </citation>
    <scope>NUCLEOTIDE SEQUENCE [LARGE SCALE GENOMIC DNA]</scope>
    <source>
        <strain evidence="5 6">DIV2402</strain>
    </source>
</reference>
<comment type="pathway">
    <text evidence="3">Cofactor biosynthesis; coenzyme A biosynthesis; CoA from (R)-pantothenate: step 5/5.</text>
</comment>
<feature type="binding site" evidence="3">
    <location>
        <begin position="12"/>
        <end position="17"/>
    </location>
    <ligand>
        <name>ATP</name>
        <dbReference type="ChEBI" id="CHEBI:30616"/>
    </ligand>
</feature>
<dbReference type="NCBIfam" id="TIGR00152">
    <property type="entry name" value="dephospho-CoA kinase"/>
    <property type="match status" value="1"/>
</dbReference>
<keyword evidence="6" id="KW-1185">Reference proteome</keyword>